<reference evidence="2 3" key="1">
    <citation type="journal article" date="2021" name="Microorganisms">
        <title>Bacterial Dimethylsulfoniopropionate Biosynthesis in the East China Sea.</title>
        <authorList>
            <person name="Liu J."/>
            <person name="Zhang Y."/>
            <person name="Liu J."/>
            <person name="Zhong H."/>
            <person name="Williams B.T."/>
            <person name="Zheng Y."/>
            <person name="Curson A.R.J."/>
            <person name="Sun C."/>
            <person name="Sun H."/>
            <person name="Song D."/>
            <person name="Wagner Mackenzie B."/>
            <person name="Bermejo Martinez A."/>
            <person name="Todd J.D."/>
            <person name="Zhang X.H."/>
        </authorList>
    </citation>
    <scope>NUCLEOTIDE SEQUENCE [LARGE SCALE GENOMIC DNA]</scope>
    <source>
        <strain evidence="2 3">ESS08</strain>
    </source>
</reference>
<sequence>MKVIVFGAHSSVGEHVVSKLMKKGYTSCAVIGNENQTELLKNRGATDVVVYEEHLLTSLFHGYDAAIYLTGINPKGQSGKTVMVDHQSVIETVKEAEKQGVQRFVMMSAIMANETADDESREIGAKEMPDELLRQANLTYTVVQPGALTDKPGDGKISAAITLDSKELEISREDLAEVLVMSLEVESAFNKTFEVAEGDTVVSKALASL</sequence>
<comment type="caution">
    <text evidence="2">The sequence shown here is derived from an EMBL/GenBank/DDBJ whole genome shotgun (WGS) entry which is preliminary data.</text>
</comment>
<protein>
    <submittedName>
        <fullName evidence="2">NAD-dependent epimerase/dehydratase family protein</fullName>
    </submittedName>
</protein>
<dbReference type="InterPro" id="IPR036291">
    <property type="entry name" value="NAD(P)-bd_dom_sf"/>
</dbReference>
<dbReference type="RefSeq" id="WP_213372209.1">
    <property type="nucleotide sequence ID" value="NZ_QTKX01000003.1"/>
</dbReference>
<evidence type="ECO:0000313" key="3">
    <source>
        <dbReference type="Proteomes" id="UP000761411"/>
    </source>
</evidence>
<dbReference type="EMBL" id="QTKX01000003">
    <property type="protein sequence ID" value="MBS8266709.1"/>
    <property type="molecule type" value="Genomic_DNA"/>
</dbReference>
<evidence type="ECO:0000313" key="2">
    <source>
        <dbReference type="EMBL" id="MBS8266709.1"/>
    </source>
</evidence>
<accession>A0A944GYI7</accession>
<keyword evidence="3" id="KW-1185">Reference proteome</keyword>
<name>A0A944GYI7_9BACI</name>
<dbReference type="InterPro" id="IPR016040">
    <property type="entry name" value="NAD(P)-bd_dom"/>
</dbReference>
<gene>
    <name evidence="2" type="ORF">DYI25_19995</name>
</gene>
<dbReference type="Gene3D" id="3.40.50.720">
    <property type="entry name" value="NAD(P)-binding Rossmann-like Domain"/>
    <property type="match status" value="1"/>
</dbReference>
<organism evidence="2 3">
    <name type="scientific">Mesobacillus boroniphilus</name>
    <dbReference type="NCBI Taxonomy" id="308892"/>
    <lineage>
        <taxon>Bacteria</taxon>
        <taxon>Bacillati</taxon>
        <taxon>Bacillota</taxon>
        <taxon>Bacilli</taxon>
        <taxon>Bacillales</taxon>
        <taxon>Bacillaceae</taxon>
        <taxon>Mesobacillus</taxon>
    </lineage>
</organism>
<dbReference type="Proteomes" id="UP000761411">
    <property type="component" value="Unassembled WGS sequence"/>
</dbReference>
<dbReference type="Pfam" id="PF13460">
    <property type="entry name" value="NAD_binding_10"/>
    <property type="match status" value="1"/>
</dbReference>
<dbReference type="SUPFAM" id="SSF51735">
    <property type="entry name" value="NAD(P)-binding Rossmann-fold domains"/>
    <property type="match status" value="1"/>
</dbReference>
<dbReference type="PANTHER" id="PTHR15020:SF50">
    <property type="entry name" value="UPF0659 PROTEIN YMR090W"/>
    <property type="match status" value="1"/>
</dbReference>
<dbReference type="PANTHER" id="PTHR15020">
    <property type="entry name" value="FLAVIN REDUCTASE-RELATED"/>
    <property type="match status" value="1"/>
</dbReference>
<dbReference type="AlphaFoldDB" id="A0A944GYI7"/>
<proteinExistence type="predicted"/>
<feature type="domain" description="NAD(P)-binding" evidence="1">
    <location>
        <begin position="7"/>
        <end position="184"/>
    </location>
</feature>
<evidence type="ECO:0000259" key="1">
    <source>
        <dbReference type="Pfam" id="PF13460"/>
    </source>
</evidence>